<evidence type="ECO:0000313" key="2">
    <source>
        <dbReference type="EMBL" id="EQB19091.1"/>
    </source>
</evidence>
<gene>
    <name evidence="2" type="ORF">RLDS_00540</name>
</gene>
<dbReference type="Pfam" id="PF01695">
    <property type="entry name" value="IstB_IS21"/>
    <property type="match status" value="1"/>
</dbReference>
<dbReference type="Gene3D" id="3.40.50.300">
    <property type="entry name" value="P-loop containing nucleotide triphosphate hydrolases"/>
    <property type="match status" value="1"/>
</dbReference>
<dbReference type="InterPro" id="IPR027417">
    <property type="entry name" value="P-loop_NTPase"/>
</dbReference>
<dbReference type="PATRIC" id="fig|1331060.3.peg.82"/>
<proteinExistence type="predicted"/>
<sequence length="83" mass="9396">MISIVNTECHVPKTFSDLAKIAAWGRLGLYERTSVIITTNLAFGEWPTVFGDPKMTTALLDRVTHHCDIIETGNDSWRFKNRS</sequence>
<organism evidence="2 3">
    <name type="scientific">Sphingobium lactosutens DS20</name>
    <dbReference type="NCBI Taxonomy" id="1331060"/>
    <lineage>
        <taxon>Bacteria</taxon>
        <taxon>Pseudomonadati</taxon>
        <taxon>Pseudomonadota</taxon>
        <taxon>Alphaproteobacteria</taxon>
        <taxon>Sphingomonadales</taxon>
        <taxon>Sphingomonadaceae</taxon>
        <taxon>Sphingobium</taxon>
    </lineage>
</organism>
<accession>T0HRU0</accession>
<keyword evidence="3" id="KW-1185">Reference proteome</keyword>
<dbReference type="EMBL" id="ATDP01000034">
    <property type="protein sequence ID" value="EQB19091.1"/>
    <property type="molecule type" value="Genomic_DNA"/>
</dbReference>
<reference evidence="2 3" key="1">
    <citation type="journal article" date="2013" name="Genome Announc.">
        <title>Draft Genome Sequence of Sphingobium lactosutens Strain DS20T, Isolated from a Hexachlorocyclohexane Dumpsite.</title>
        <authorList>
            <person name="Kumar R."/>
            <person name="Dwivedi V."/>
            <person name="Negi V."/>
            <person name="Khurana J.P."/>
            <person name="Lal R."/>
        </authorList>
    </citation>
    <scope>NUCLEOTIDE SEQUENCE [LARGE SCALE GENOMIC DNA]</scope>
    <source>
        <strain evidence="2 3">DS20</strain>
    </source>
</reference>
<feature type="domain" description="IstB-like ATP-binding" evidence="1">
    <location>
        <begin position="29"/>
        <end position="83"/>
    </location>
</feature>
<dbReference type="InterPro" id="IPR002611">
    <property type="entry name" value="IstB_ATP-bd"/>
</dbReference>
<evidence type="ECO:0000259" key="1">
    <source>
        <dbReference type="Pfam" id="PF01695"/>
    </source>
</evidence>
<dbReference type="Proteomes" id="UP000015531">
    <property type="component" value="Unassembled WGS sequence"/>
</dbReference>
<dbReference type="GO" id="GO:0005524">
    <property type="term" value="F:ATP binding"/>
    <property type="evidence" value="ECO:0007669"/>
    <property type="project" value="InterPro"/>
</dbReference>
<protein>
    <recommendedName>
        <fullName evidence="1">IstB-like ATP-binding domain-containing protein</fullName>
    </recommendedName>
</protein>
<name>T0HRU0_9SPHN</name>
<evidence type="ECO:0000313" key="3">
    <source>
        <dbReference type="Proteomes" id="UP000015531"/>
    </source>
</evidence>
<comment type="caution">
    <text evidence="2">The sequence shown here is derived from an EMBL/GenBank/DDBJ whole genome shotgun (WGS) entry which is preliminary data.</text>
</comment>
<dbReference type="AlphaFoldDB" id="T0HRU0"/>
<dbReference type="eggNOG" id="COG1484">
    <property type="taxonomic scope" value="Bacteria"/>
</dbReference>